<sequence>MTTISITGKQPGTTSVTIASTVNPALKTIVPVTVKSLNLLQYGPASGNNLNVTVAKDGSLDLASAEAVELGKGVQWPVLDLTAYIGRTLTLGFDGNITTLGDVIVSLRKTDGSDGAGVYAGKNNQSFTVTSANAKTLQLKIYKGGNNAGLMNGNLKIRLTEGSTPPAWMRPDVTNLSGGGMSLPNLWPRLASALTRNGVTFTPDGTDVIADGTASGWAVCSISLKLTEGDYLLAGNSPRIQISLGNGEYLRPSGLPQHIPAGSYQCEISLPSGTVCNQERFAPFLYSI</sequence>
<evidence type="ECO:0000313" key="1">
    <source>
        <dbReference type="EMBL" id="KFI90948.1"/>
    </source>
</evidence>
<organism evidence="1 2">
    <name type="scientific">Bifidobacterium saguini DSM 23967</name>
    <dbReference type="NCBI Taxonomy" id="1437607"/>
    <lineage>
        <taxon>Bacteria</taxon>
        <taxon>Bacillati</taxon>
        <taxon>Actinomycetota</taxon>
        <taxon>Actinomycetes</taxon>
        <taxon>Bifidobacteriales</taxon>
        <taxon>Bifidobacteriaceae</taxon>
        <taxon>Bifidobacterium</taxon>
    </lineage>
</organism>
<name>A0A087D5Z8_9BIFI</name>
<dbReference type="RefSeq" id="WP_033891968.1">
    <property type="nucleotide sequence ID" value="NZ_JDUT01000012.1"/>
</dbReference>
<proteinExistence type="predicted"/>
<evidence type="ECO:0000313" key="2">
    <source>
        <dbReference type="Proteomes" id="UP000029066"/>
    </source>
</evidence>
<comment type="caution">
    <text evidence="1">The sequence shown here is derived from an EMBL/GenBank/DDBJ whole genome shotgun (WGS) entry which is preliminary data.</text>
</comment>
<protein>
    <submittedName>
        <fullName evidence="1">Uncharacterized protein</fullName>
    </submittedName>
</protein>
<dbReference type="Proteomes" id="UP000029066">
    <property type="component" value="Unassembled WGS sequence"/>
</dbReference>
<reference evidence="1 2" key="1">
    <citation type="submission" date="2014-03" db="EMBL/GenBank/DDBJ databases">
        <title>Genomics of Bifidobacteria.</title>
        <authorList>
            <person name="Ventura M."/>
            <person name="Milani C."/>
            <person name="Lugli G.A."/>
        </authorList>
    </citation>
    <scope>NUCLEOTIDE SEQUENCE [LARGE SCALE GENOMIC DNA]</scope>
    <source>
        <strain evidence="1 2">DSM 23967</strain>
    </source>
</reference>
<accession>A0A087D5Z8</accession>
<dbReference type="STRING" id="1437607.BISA_1927"/>
<dbReference type="AlphaFoldDB" id="A0A087D5Z8"/>
<dbReference type="OrthoDB" id="3235630at2"/>
<gene>
    <name evidence="1" type="ORF">BISA_1927</name>
</gene>
<dbReference type="EMBL" id="JGZN01000018">
    <property type="protein sequence ID" value="KFI90948.1"/>
    <property type="molecule type" value="Genomic_DNA"/>
</dbReference>